<dbReference type="SUPFAM" id="SSF51197">
    <property type="entry name" value="Clavaminate synthase-like"/>
    <property type="match status" value="1"/>
</dbReference>
<evidence type="ECO:0000313" key="3">
    <source>
        <dbReference type="Proteomes" id="UP000678545"/>
    </source>
</evidence>
<evidence type="ECO:0000259" key="1">
    <source>
        <dbReference type="PROSITE" id="PS51184"/>
    </source>
</evidence>
<evidence type="ECO:0000313" key="2">
    <source>
        <dbReference type="EMBL" id="MBR7800398.1"/>
    </source>
</evidence>
<organism evidence="2 3">
    <name type="scientific">Undibacterium fentianense</name>
    <dbReference type="NCBI Taxonomy" id="2828728"/>
    <lineage>
        <taxon>Bacteria</taxon>
        <taxon>Pseudomonadati</taxon>
        <taxon>Pseudomonadota</taxon>
        <taxon>Betaproteobacteria</taxon>
        <taxon>Burkholderiales</taxon>
        <taxon>Oxalobacteraceae</taxon>
        <taxon>Undibacterium</taxon>
    </lineage>
</organism>
<reference evidence="2" key="1">
    <citation type="submission" date="2021-04" db="EMBL/GenBank/DDBJ databases">
        <title>novel species isolated from subtropical streams in China.</title>
        <authorList>
            <person name="Lu H."/>
        </authorList>
    </citation>
    <scope>NUCLEOTIDE SEQUENCE</scope>
    <source>
        <strain evidence="2">FT137W</strain>
    </source>
</reference>
<keyword evidence="3" id="KW-1185">Reference proteome</keyword>
<dbReference type="PANTHER" id="PTHR12461">
    <property type="entry name" value="HYPOXIA-INDUCIBLE FACTOR 1 ALPHA INHIBITOR-RELATED"/>
    <property type="match status" value="1"/>
</dbReference>
<sequence>MSLPFAPIAEYHQVTPELFQDVIQANYQPAILRGLVQHWPCVQAAQTDQSRLLQDMAQCDNGTKVDAIMLRPETHGRVFYDATMDGFNFIKNKVTITSVLEQLIRYAQFDRPPSVAIQSALVGECLPKWRAALALNLLAPEVEPRIWIGNQITTPTHIDGSDNIACVVSGRREFVLFPPEQIANLYIGPLDFAPTPSPISMVDLRAPDLTRYPRFENALAHAQSAVLEPGDAIYIPNLWWHHVESLEKINVLVNYWWGGSNFSTENKTSPYGLLMQALLSFKELPPSQRAAWGHLFQHYVFDETSPAAHIPAHRHGVLQR</sequence>
<proteinExistence type="predicted"/>
<dbReference type="Pfam" id="PF13621">
    <property type="entry name" value="Cupin_8"/>
    <property type="match status" value="1"/>
</dbReference>
<dbReference type="PROSITE" id="PS51184">
    <property type="entry name" value="JMJC"/>
    <property type="match status" value="1"/>
</dbReference>
<dbReference type="RefSeq" id="WP_212675536.1">
    <property type="nucleotide sequence ID" value="NZ_JAGSPJ010000004.1"/>
</dbReference>
<dbReference type="Proteomes" id="UP000678545">
    <property type="component" value="Unassembled WGS sequence"/>
</dbReference>
<dbReference type="InterPro" id="IPR041667">
    <property type="entry name" value="Cupin_8"/>
</dbReference>
<protein>
    <submittedName>
        <fullName evidence="2">Cupin-like domain-containing protein</fullName>
    </submittedName>
</protein>
<feature type="domain" description="JmjC" evidence="1">
    <location>
        <begin position="101"/>
        <end position="274"/>
    </location>
</feature>
<comment type="caution">
    <text evidence="2">The sequence shown here is derived from an EMBL/GenBank/DDBJ whole genome shotgun (WGS) entry which is preliminary data.</text>
</comment>
<dbReference type="AlphaFoldDB" id="A0A941E615"/>
<name>A0A941E615_9BURK</name>
<dbReference type="PANTHER" id="PTHR12461:SF105">
    <property type="entry name" value="HYPOXIA-INDUCIBLE FACTOR 1-ALPHA INHIBITOR"/>
    <property type="match status" value="1"/>
</dbReference>
<accession>A0A941E615</accession>
<dbReference type="EMBL" id="JAGSPJ010000004">
    <property type="protein sequence ID" value="MBR7800398.1"/>
    <property type="molecule type" value="Genomic_DNA"/>
</dbReference>
<dbReference type="SMART" id="SM00558">
    <property type="entry name" value="JmjC"/>
    <property type="match status" value="1"/>
</dbReference>
<dbReference type="InterPro" id="IPR003347">
    <property type="entry name" value="JmjC_dom"/>
</dbReference>
<gene>
    <name evidence="2" type="ORF">KDM90_10375</name>
</gene>
<dbReference type="Gene3D" id="2.60.120.650">
    <property type="entry name" value="Cupin"/>
    <property type="match status" value="1"/>
</dbReference>